<proteinExistence type="predicted"/>
<organism evidence="3 4">
    <name type="scientific">Olivibacter domesticus</name>
    <name type="common">Pseudosphingobacterium domesticum</name>
    <dbReference type="NCBI Taxonomy" id="407022"/>
    <lineage>
        <taxon>Bacteria</taxon>
        <taxon>Pseudomonadati</taxon>
        <taxon>Bacteroidota</taxon>
        <taxon>Sphingobacteriia</taxon>
        <taxon>Sphingobacteriales</taxon>
        <taxon>Sphingobacteriaceae</taxon>
        <taxon>Olivibacter</taxon>
    </lineage>
</organism>
<evidence type="ECO:0000313" key="4">
    <source>
        <dbReference type="Proteomes" id="UP000199421"/>
    </source>
</evidence>
<evidence type="ECO:0000259" key="2">
    <source>
        <dbReference type="PROSITE" id="PS52015"/>
    </source>
</evidence>
<dbReference type="Proteomes" id="UP000199421">
    <property type="component" value="Unassembled WGS sequence"/>
</dbReference>
<keyword evidence="1" id="KW-0472">Membrane</keyword>
<dbReference type="STRING" id="407022.SAMN05661044_02984"/>
<sequence length="559" mass="63124">MMNYLVIANIYLVLFYGFYRFFLSKETFFQLNRIYLIGTTGLSFVLPLIQLEWLQNAFGASTVYAARSSLDAVTLEIVPNVDVVGTDNGFQLPVWFYLYIGGVLVQLILLLRKFIYLRNWLRTNHEGDAYSFMRTIKVDGAQEESAKVIDHEQVHVRQLHSFDVLLVEMVKLFNWFNPIVYCLSNSLKLTHEYIADEAINKSHMEKVAYAELLISRTFSVSSNVLTNNFLNQSFIKNRIMMLFKDKSKRPALLKYVLAMPLFIGMLLFSSAKVSDKAERLTELALGQAEATNFYKLVGTHVRYLGDAKINEVQGAVDIAFEKGTNNLETKVLNTIGYDQEAEVIRVLQLPEVVKEMPDGKHVLRVKFLLAGTAKEKLNASPLVVPTGYQPLEEVVVVGYNPSSQEKENDIPSPKVVQVKSTKADKETLPPQVVLVRTDTTKNVQDFNKVDVQPRFPGGMHAFYKWVGENYKYPAEAKKNEVSGSLHLSFIVERDGTLSSFKILRDLGYGTGEEAVNLLKKSPKWTPGSIKGEVVRVSYSLPIKLNLAGIKDTTKTKTTP</sequence>
<keyword evidence="1" id="KW-1133">Transmembrane helix</keyword>
<protein>
    <submittedName>
        <fullName evidence="3">TonB protein C-terminal</fullName>
    </submittedName>
</protein>
<dbReference type="SUPFAM" id="SSF74653">
    <property type="entry name" value="TolA/TonB C-terminal domain"/>
    <property type="match status" value="1"/>
</dbReference>
<evidence type="ECO:0000256" key="1">
    <source>
        <dbReference type="SAM" id="Phobius"/>
    </source>
</evidence>
<feature type="domain" description="TonB C-terminal" evidence="2">
    <location>
        <begin position="457"/>
        <end position="553"/>
    </location>
</feature>
<feature type="transmembrane region" description="Helical" evidence="1">
    <location>
        <begin position="94"/>
        <end position="112"/>
    </location>
</feature>
<name>A0A1H7RX74_OLID1</name>
<dbReference type="GO" id="GO:0098797">
    <property type="term" value="C:plasma membrane protein complex"/>
    <property type="evidence" value="ECO:0007669"/>
    <property type="project" value="TreeGrafter"/>
</dbReference>
<accession>A0A1H7RX74</accession>
<feature type="transmembrane region" description="Helical" evidence="1">
    <location>
        <begin position="251"/>
        <end position="271"/>
    </location>
</feature>
<dbReference type="InterPro" id="IPR037682">
    <property type="entry name" value="TonB_C"/>
</dbReference>
<dbReference type="PANTHER" id="PTHR33446:SF2">
    <property type="entry name" value="PROTEIN TONB"/>
    <property type="match status" value="1"/>
</dbReference>
<dbReference type="AlphaFoldDB" id="A0A1H7RX74"/>
<feature type="transmembrane region" description="Helical" evidence="1">
    <location>
        <begin position="6"/>
        <end position="22"/>
    </location>
</feature>
<dbReference type="GO" id="GO:0055085">
    <property type="term" value="P:transmembrane transport"/>
    <property type="evidence" value="ECO:0007669"/>
    <property type="project" value="InterPro"/>
</dbReference>
<evidence type="ECO:0000313" key="3">
    <source>
        <dbReference type="EMBL" id="SEL64921.1"/>
    </source>
</evidence>
<dbReference type="Pfam" id="PF03544">
    <property type="entry name" value="TonB_C"/>
    <property type="match status" value="1"/>
</dbReference>
<dbReference type="Gene3D" id="3.30.1150.10">
    <property type="match status" value="1"/>
</dbReference>
<keyword evidence="4" id="KW-1185">Reference proteome</keyword>
<dbReference type="GO" id="GO:0031992">
    <property type="term" value="F:energy transducer activity"/>
    <property type="evidence" value="ECO:0007669"/>
    <property type="project" value="TreeGrafter"/>
</dbReference>
<keyword evidence="1" id="KW-0812">Transmembrane</keyword>
<reference evidence="4" key="1">
    <citation type="submission" date="2016-10" db="EMBL/GenBank/DDBJ databases">
        <authorList>
            <person name="Varghese N."/>
            <person name="Submissions S."/>
        </authorList>
    </citation>
    <scope>NUCLEOTIDE SEQUENCE [LARGE SCALE GENOMIC DNA]</scope>
    <source>
        <strain evidence="4">DSM 18733</strain>
    </source>
</reference>
<dbReference type="EMBL" id="FOAF01000003">
    <property type="protein sequence ID" value="SEL64921.1"/>
    <property type="molecule type" value="Genomic_DNA"/>
</dbReference>
<dbReference type="OrthoDB" id="649093at2"/>
<dbReference type="InterPro" id="IPR051045">
    <property type="entry name" value="TonB-dependent_transducer"/>
</dbReference>
<dbReference type="CDD" id="cd07341">
    <property type="entry name" value="M56_BlaR1_MecR1_like"/>
    <property type="match status" value="1"/>
</dbReference>
<dbReference type="RefSeq" id="WP_093326010.1">
    <property type="nucleotide sequence ID" value="NZ_FOAF01000003.1"/>
</dbReference>
<dbReference type="Pfam" id="PF05569">
    <property type="entry name" value="Peptidase_M56"/>
    <property type="match status" value="1"/>
</dbReference>
<dbReference type="PANTHER" id="PTHR33446">
    <property type="entry name" value="PROTEIN TONB-RELATED"/>
    <property type="match status" value="1"/>
</dbReference>
<gene>
    <name evidence="3" type="ORF">SAMN05661044_02984</name>
</gene>
<dbReference type="InterPro" id="IPR008756">
    <property type="entry name" value="Peptidase_M56"/>
</dbReference>
<feature type="transmembrane region" description="Helical" evidence="1">
    <location>
        <begin position="34"/>
        <end position="51"/>
    </location>
</feature>
<dbReference type="PROSITE" id="PS52015">
    <property type="entry name" value="TONB_CTD"/>
    <property type="match status" value="1"/>
</dbReference>